<dbReference type="HOGENOM" id="CLU_119315_0_0_6"/>
<keyword evidence="7 8" id="KW-0472">Membrane</keyword>
<dbReference type="PANTHER" id="PTHR37484">
    <property type="entry name" value="ROD SHAPE-DETERMINING PROTEIN MRED"/>
    <property type="match status" value="1"/>
</dbReference>
<dbReference type="InterPro" id="IPR007227">
    <property type="entry name" value="Cell_shape_determining_MreD"/>
</dbReference>
<evidence type="ECO:0000256" key="6">
    <source>
        <dbReference type="ARBA" id="ARBA00022989"/>
    </source>
</evidence>
<feature type="transmembrane region" description="Helical" evidence="9">
    <location>
        <begin position="69"/>
        <end position="93"/>
    </location>
</feature>
<evidence type="ECO:0000256" key="1">
    <source>
        <dbReference type="ARBA" id="ARBA00004651"/>
    </source>
</evidence>
<gene>
    <name evidence="10" type="ordered locus">Tola_0255</name>
</gene>
<dbReference type="STRING" id="595494.Tola_0255"/>
<dbReference type="GO" id="GO:0005886">
    <property type="term" value="C:plasma membrane"/>
    <property type="evidence" value="ECO:0007669"/>
    <property type="project" value="UniProtKB-SubCell"/>
</dbReference>
<feature type="transmembrane region" description="Helical" evidence="9">
    <location>
        <begin position="39"/>
        <end position="63"/>
    </location>
</feature>
<keyword evidence="3 8" id="KW-1003">Cell membrane</keyword>
<dbReference type="PIRSF" id="PIRSF018472">
    <property type="entry name" value="MreD_proteobac"/>
    <property type="match status" value="1"/>
</dbReference>
<keyword evidence="4 9" id="KW-0812">Transmembrane</keyword>
<dbReference type="GO" id="GO:0008360">
    <property type="term" value="P:regulation of cell shape"/>
    <property type="evidence" value="ECO:0007669"/>
    <property type="project" value="UniProtKB-UniRule"/>
</dbReference>
<evidence type="ECO:0000313" key="11">
    <source>
        <dbReference type="Proteomes" id="UP000009073"/>
    </source>
</evidence>
<sequence length="163" mass="18422">MSGSLTGHGKGSIYLTLIVAIILTMVPLPVAIDMFRPDWVALVVLYWVIALPHHLNVVSAWIVGLIMDILLGSTLGIHALSMAVISCVVAAQYQKIRNFSVWQQALVMGSLIFVGQLLIFWVEHLFASPRLNTRFVWASLSSTLLWPSVYLFLRYIRRRFNIR</sequence>
<keyword evidence="8" id="KW-0997">Cell inner membrane</keyword>
<dbReference type="PANTHER" id="PTHR37484:SF1">
    <property type="entry name" value="ROD SHAPE-DETERMINING PROTEIN MRED"/>
    <property type="match status" value="1"/>
</dbReference>
<name>C4L8L5_TOLAT</name>
<proteinExistence type="inferred from homology"/>
<dbReference type="OrthoDB" id="6647425at2"/>
<dbReference type="Pfam" id="PF04093">
    <property type="entry name" value="MreD"/>
    <property type="match status" value="1"/>
</dbReference>
<accession>C4L8L5</accession>
<comment type="similarity">
    <text evidence="2 8">Belongs to the MreD family.</text>
</comment>
<dbReference type="eggNOG" id="COG2891">
    <property type="taxonomic scope" value="Bacteria"/>
</dbReference>
<evidence type="ECO:0000256" key="5">
    <source>
        <dbReference type="ARBA" id="ARBA00022960"/>
    </source>
</evidence>
<dbReference type="RefSeq" id="WP_012728484.1">
    <property type="nucleotide sequence ID" value="NC_012691.1"/>
</dbReference>
<keyword evidence="11" id="KW-1185">Reference proteome</keyword>
<organism evidence="10 11">
    <name type="scientific">Tolumonas auensis (strain DSM 9187 / NBRC 110442 / TA 4)</name>
    <dbReference type="NCBI Taxonomy" id="595494"/>
    <lineage>
        <taxon>Bacteria</taxon>
        <taxon>Pseudomonadati</taxon>
        <taxon>Pseudomonadota</taxon>
        <taxon>Gammaproteobacteria</taxon>
        <taxon>Aeromonadales</taxon>
        <taxon>Aeromonadaceae</taxon>
        <taxon>Tolumonas</taxon>
    </lineage>
</organism>
<dbReference type="Proteomes" id="UP000009073">
    <property type="component" value="Chromosome"/>
</dbReference>
<dbReference type="KEGG" id="tau:Tola_0255"/>
<dbReference type="NCBIfam" id="TIGR03426">
    <property type="entry name" value="shape_MreD"/>
    <property type="match status" value="1"/>
</dbReference>
<keyword evidence="5 8" id="KW-0133">Cell shape</keyword>
<keyword evidence="6 9" id="KW-1133">Transmembrane helix</keyword>
<feature type="transmembrane region" description="Helical" evidence="9">
    <location>
        <begin position="105"/>
        <end position="122"/>
    </location>
</feature>
<evidence type="ECO:0000256" key="7">
    <source>
        <dbReference type="ARBA" id="ARBA00023136"/>
    </source>
</evidence>
<protein>
    <recommendedName>
        <fullName evidence="8">Rod shape-determining protein MreD</fullName>
    </recommendedName>
</protein>
<reference evidence="10 11" key="2">
    <citation type="journal article" date="2011" name="Stand. Genomic Sci.">
        <title>Complete genome sequence of Tolumonas auensis type strain (TA 4).</title>
        <authorList>
            <person name="Chertkov O."/>
            <person name="Copeland A."/>
            <person name="Lucas S."/>
            <person name="Lapidus A."/>
            <person name="Berry K.W."/>
            <person name="Detter J.C."/>
            <person name="Del Rio T.G."/>
            <person name="Hammon N."/>
            <person name="Dalin E."/>
            <person name="Tice H."/>
            <person name="Pitluck S."/>
            <person name="Richardson P."/>
            <person name="Bruce D."/>
            <person name="Goodwin L."/>
            <person name="Han C."/>
            <person name="Tapia R."/>
            <person name="Saunders E."/>
            <person name="Schmutz J."/>
            <person name="Brettin T."/>
            <person name="Larimer F."/>
            <person name="Land M."/>
            <person name="Hauser L."/>
            <person name="Spring S."/>
            <person name="Rohde M."/>
            <person name="Kyrpides N.C."/>
            <person name="Ivanova N."/>
            <person name="Goker M."/>
            <person name="Beller H.R."/>
            <person name="Klenk H.P."/>
            <person name="Woyke T."/>
        </authorList>
    </citation>
    <scope>NUCLEOTIDE SEQUENCE [LARGE SCALE GENOMIC DNA]</scope>
    <source>
        <strain evidence="11">DSM 9187 / TA4</strain>
    </source>
</reference>
<dbReference type="AlphaFoldDB" id="C4L8L5"/>
<comment type="subcellular location">
    <subcellularLocation>
        <location evidence="8">Cell inner membrane</location>
    </subcellularLocation>
    <subcellularLocation>
        <location evidence="1">Cell membrane</location>
        <topology evidence="1">Multi-pass membrane protein</topology>
    </subcellularLocation>
</comment>
<dbReference type="EMBL" id="CP001616">
    <property type="protein sequence ID" value="ACQ91885.1"/>
    <property type="molecule type" value="Genomic_DNA"/>
</dbReference>
<evidence type="ECO:0000256" key="8">
    <source>
        <dbReference type="PIRNR" id="PIRNR018472"/>
    </source>
</evidence>
<evidence type="ECO:0000256" key="3">
    <source>
        <dbReference type="ARBA" id="ARBA00022475"/>
    </source>
</evidence>
<feature type="transmembrane region" description="Helical" evidence="9">
    <location>
        <begin position="134"/>
        <end position="153"/>
    </location>
</feature>
<dbReference type="InterPro" id="IPR026034">
    <property type="entry name" value="MreD_proteobac"/>
</dbReference>
<feature type="transmembrane region" description="Helical" evidence="9">
    <location>
        <begin position="12"/>
        <end position="32"/>
    </location>
</feature>
<evidence type="ECO:0000256" key="2">
    <source>
        <dbReference type="ARBA" id="ARBA00007776"/>
    </source>
</evidence>
<evidence type="ECO:0000256" key="4">
    <source>
        <dbReference type="ARBA" id="ARBA00022692"/>
    </source>
</evidence>
<reference evidence="11" key="1">
    <citation type="submission" date="2009-05" db="EMBL/GenBank/DDBJ databases">
        <title>Complete sequence of Tolumonas auensis DSM 9187.</title>
        <authorList>
            <consortium name="US DOE Joint Genome Institute"/>
            <person name="Lucas S."/>
            <person name="Copeland A."/>
            <person name="Lapidus A."/>
            <person name="Glavina del Rio T."/>
            <person name="Tice H."/>
            <person name="Bruce D."/>
            <person name="Goodwin L."/>
            <person name="Pitluck S."/>
            <person name="Chertkov O."/>
            <person name="Brettin T."/>
            <person name="Detter J.C."/>
            <person name="Han C."/>
            <person name="Larimer F."/>
            <person name="Land M."/>
            <person name="Hauser L."/>
            <person name="Kyrpides N."/>
            <person name="Mikhailova N."/>
            <person name="Spring S."/>
            <person name="Beller H."/>
        </authorList>
    </citation>
    <scope>NUCLEOTIDE SEQUENCE [LARGE SCALE GENOMIC DNA]</scope>
    <source>
        <strain evidence="11">DSM 9187 / TA4</strain>
    </source>
</reference>
<evidence type="ECO:0000313" key="10">
    <source>
        <dbReference type="EMBL" id="ACQ91885.1"/>
    </source>
</evidence>
<evidence type="ECO:0000256" key="9">
    <source>
        <dbReference type="SAM" id="Phobius"/>
    </source>
</evidence>
<comment type="function">
    <text evidence="8">Involved in formation of the rod shape of the cell. May also contribute to regulation of formation of penicillin-binding proteins.</text>
</comment>